<dbReference type="Proteomes" id="UP000198531">
    <property type="component" value="Unassembled WGS sequence"/>
</dbReference>
<feature type="region of interest" description="Disordered" evidence="1">
    <location>
        <begin position="31"/>
        <end position="57"/>
    </location>
</feature>
<organism evidence="2 3">
    <name type="scientific">Halogeometricum rufum</name>
    <dbReference type="NCBI Taxonomy" id="553469"/>
    <lineage>
        <taxon>Archaea</taxon>
        <taxon>Methanobacteriati</taxon>
        <taxon>Methanobacteriota</taxon>
        <taxon>Stenosarchaea group</taxon>
        <taxon>Halobacteria</taxon>
        <taxon>Halobacteriales</taxon>
        <taxon>Haloferacaceae</taxon>
        <taxon>Halogeometricum</taxon>
    </lineage>
</organism>
<evidence type="ECO:0000313" key="2">
    <source>
        <dbReference type="EMBL" id="SFR37717.1"/>
    </source>
</evidence>
<accession>A0A1I6G6P1</accession>
<dbReference type="RefSeq" id="WP_089804521.1">
    <property type="nucleotide sequence ID" value="NZ_FOYT01000001.1"/>
</dbReference>
<dbReference type="EMBL" id="FOYT01000001">
    <property type="protein sequence ID" value="SFR37717.1"/>
    <property type="molecule type" value="Genomic_DNA"/>
</dbReference>
<proteinExistence type="predicted"/>
<evidence type="ECO:0008006" key="4">
    <source>
        <dbReference type="Google" id="ProtNLM"/>
    </source>
</evidence>
<name>A0A1I6G6P1_9EURY</name>
<evidence type="ECO:0000256" key="1">
    <source>
        <dbReference type="SAM" id="MobiDB-lite"/>
    </source>
</evidence>
<dbReference type="OrthoDB" id="346454at2157"/>
<evidence type="ECO:0000313" key="3">
    <source>
        <dbReference type="Proteomes" id="UP000198531"/>
    </source>
</evidence>
<reference evidence="3" key="1">
    <citation type="submission" date="2016-10" db="EMBL/GenBank/DDBJ databases">
        <authorList>
            <person name="Varghese N."/>
            <person name="Submissions S."/>
        </authorList>
    </citation>
    <scope>NUCLEOTIDE SEQUENCE [LARGE SCALE GENOMIC DNA]</scope>
    <source>
        <strain evidence="3">CGMCC 1.7736</strain>
    </source>
</reference>
<protein>
    <recommendedName>
        <fullName evidence="4">Preprotein translocase subunit SecD</fullName>
    </recommendedName>
</protein>
<sequence>MPPSRRATLGLFGTTATALLAGCSAAGLETDDDATAQSGSRTETDEGGTPTADAADPASVEMRLVGPETDRTLFTGAGVSRVGEVQKQRSGGYGLPVVLADATAAEVSEAFRAAGVGEDPDPFEVVLRYDGETVNRFGVSARLAADIAEGEWEGEFILMVEDRETAAEIRQTLADD</sequence>
<dbReference type="STRING" id="553469.SAMN04487947_0638"/>
<dbReference type="PROSITE" id="PS51257">
    <property type="entry name" value="PROKAR_LIPOPROTEIN"/>
    <property type="match status" value="1"/>
</dbReference>
<dbReference type="AlphaFoldDB" id="A0A1I6G6P1"/>
<keyword evidence="3" id="KW-1185">Reference proteome</keyword>
<gene>
    <name evidence="2" type="ORF">SAMN04487947_0638</name>
</gene>